<evidence type="ECO:0000313" key="1">
    <source>
        <dbReference type="EMBL" id="KAI3784957.1"/>
    </source>
</evidence>
<reference evidence="2" key="1">
    <citation type="journal article" date="2022" name="Mol. Ecol. Resour.">
        <title>The genomes of chicory, endive, great burdock and yacon provide insights into Asteraceae palaeo-polyploidization history and plant inulin production.</title>
        <authorList>
            <person name="Fan W."/>
            <person name="Wang S."/>
            <person name="Wang H."/>
            <person name="Wang A."/>
            <person name="Jiang F."/>
            <person name="Liu H."/>
            <person name="Zhao H."/>
            <person name="Xu D."/>
            <person name="Zhang Y."/>
        </authorList>
    </citation>
    <scope>NUCLEOTIDE SEQUENCE [LARGE SCALE GENOMIC DNA]</scope>
    <source>
        <strain evidence="2">cv. Yunnan</strain>
    </source>
</reference>
<sequence length="73" mass="8056">MNMYRKETKSVTEFHQEEYVILNCLLGFDGIHGLSFGANMVAASGAGGATTIVTNPTWVVNTRLQEMRGVNMF</sequence>
<gene>
    <name evidence="1" type="ORF">L1987_44065</name>
</gene>
<dbReference type="EMBL" id="CM042031">
    <property type="protein sequence ID" value="KAI3784957.1"/>
    <property type="molecule type" value="Genomic_DNA"/>
</dbReference>
<comment type="caution">
    <text evidence="1">The sequence shown here is derived from an EMBL/GenBank/DDBJ whole genome shotgun (WGS) entry which is preliminary data.</text>
</comment>
<name>A0ACB9GNE8_9ASTR</name>
<proteinExistence type="predicted"/>
<accession>A0ACB9GNE8</accession>
<organism evidence="1 2">
    <name type="scientific">Smallanthus sonchifolius</name>
    <dbReference type="NCBI Taxonomy" id="185202"/>
    <lineage>
        <taxon>Eukaryota</taxon>
        <taxon>Viridiplantae</taxon>
        <taxon>Streptophyta</taxon>
        <taxon>Embryophyta</taxon>
        <taxon>Tracheophyta</taxon>
        <taxon>Spermatophyta</taxon>
        <taxon>Magnoliopsida</taxon>
        <taxon>eudicotyledons</taxon>
        <taxon>Gunneridae</taxon>
        <taxon>Pentapetalae</taxon>
        <taxon>asterids</taxon>
        <taxon>campanulids</taxon>
        <taxon>Asterales</taxon>
        <taxon>Asteraceae</taxon>
        <taxon>Asteroideae</taxon>
        <taxon>Heliantheae alliance</taxon>
        <taxon>Millerieae</taxon>
        <taxon>Smallanthus</taxon>
    </lineage>
</organism>
<keyword evidence="2" id="KW-1185">Reference proteome</keyword>
<protein>
    <submittedName>
        <fullName evidence="1">Uncharacterized protein</fullName>
    </submittedName>
</protein>
<evidence type="ECO:0000313" key="2">
    <source>
        <dbReference type="Proteomes" id="UP001056120"/>
    </source>
</evidence>
<reference evidence="1 2" key="2">
    <citation type="journal article" date="2022" name="Mol. Ecol. Resour.">
        <title>The genomes of chicory, endive, great burdock and yacon provide insights into Asteraceae paleo-polyploidization history and plant inulin production.</title>
        <authorList>
            <person name="Fan W."/>
            <person name="Wang S."/>
            <person name="Wang H."/>
            <person name="Wang A."/>
            <person name="Jiang F."/>
            <person name="Liu H."/>
            <person name="Zhao H."/>
            <person name="Xu D."/>
            <person name="Zhang Y."/>
        </authorList>
    </citation>
    <scope>NUCLEOTIDE SEQUENCE [LARGE SCALE GENOMIC DNA]</scope>
    <source>
        <strain evidence="2">cv. Yunnan</strain>
        <tissue evidence="1">Leaves</tissue>
    </source>
</reference>
<dbReference type="Proteomes" id="UP001056120">
    <property type="component" value="Linkage Group LG14"/>
</dbReference>